<dbReference type="OrthoDB" id="10266008at2759"/>
<sequence>MEVDRIDMVLFNDALIHLGAIHRILRTDAGHALLIGVSGSGKHLLARLAAFIAGMTTYEISVTRVYRETEFREDLKRLFNLMSEKPDSFVFLLGDAQITDEGRACGYVVQPRYMYLIIK</sequence>
<dbReference type="InterPro" id="IPR027417">
    <property type="entry name" value="P-loop_NTPase"/>
</dbReference>
<gene>
    <name evidence="3" type="ORF">PXEA_LOCUS6625</name>
</gene>
<dbReference type="Gene3D" id="1.20.920.30">
    <property type="match status" value="1"/>
</dbReference>
<keyword evidence="4" id="KW-1185">Reference proteome</keyword>
<name>A0A3S5CJF0_9PLAT</name>
<dbReference type="Proteomes" id="UP000784294">
    <property type="component" value="Unassembled WGS sequence"/>
</dbReference>
<protein>
    <recommendedName>
        <fullName evidence="2">Dynein heavy chain AAA module D4 domain-containing protein</fullName>
    </recommendedName>
</protein>
<dbReference type="GO" id="GO:0051959">
    <property type="term" value="F:dynein light intermediate chain binding"/>
    <property type="evidence" value="ECO:0007669"/>
    <property type="project" value="InterPro"/>
</dbReference>
<reference evidence="3" key="1">
    <citation type="submission" date="2018-11" db="EMBL/GenBank/DDBJ databases">
        <authorList>
            <consortium name="Pathogen Informatics"/>
        </authorList>
    </citation>
    <scope>NUCLEOTIDE SEQUENCE</scope>
</reference>
<accession>A0A3S5CJF0</accession>
<dbReference type="AlphaFoldDB" id="A0A3S5CJF0"/>
<dbReference type="EMBL" id="CAAALY010016973">
    <property type="protein sequence ID" value="VEL13185.1"/>
    <property type="molecule type" value="Genomic_DNA"/>
</dbReference>
<proteinExistence type="inferred from homology"/>
<dbReference type="Pfam" id="PF12780">
    <property type="entry name" value="AAA_8"/>
    <property type="match status" value="1"/>
</dbReference>
<comment type="similarity">
    <text evidence="1">Belongs to the dynein heavy chain family.</text>
</comment>
<dbReference type="GO" id="GO:0045505">
    <property type="term" value="F:dynein intermediate chain binding"/>
    <property type="evidence" value="ECO:0007669"/>
    <property type="project" value="InterPro"/>
</dbReference>
<comment type="caution">
    <text evidence="3">The sequence shown here is derived from an EMBL/GenBank/DDBJ whole genome shotgun (WGS) entry which is preliminary data.</text>
</comment>
<dbReference type="GO" id="GO:0007018">
    <property type="term" value="P:microtubule-based movement"/>
    <property type="evidence" value="ECO:0007669"/>
    <property type="project" value="InterPro"/>
</dbReference>
<evidence type="ECO:0000259" key="2">
    <source>
        <dbReference type="Pfam" id="PF12780"/>
    </source>
</evidence>
<dbReference type="PANTHER" id="PTHR22878:SF63">
    <property type="entry name" value="DYNEIN AXONEMAL HEAVY CHAIN 10"/>
    <property type="match status" value="1"/>
</dbReference>
<evidence type="ECO:0000256" key="1">
    <source>
        <dbReference type="ARBA" id="ARBA00008887"/>
    </source>
</evidence>
<evidence type="ECO:0000313" key="4">
    <source>
        <dbReference type="Proteomes" id="UP000784294"/>
    </source>
</evidence>
<dbReference type="InterPro" id="IPR026983">
    <property type="entry name" value="DHC"/>
</dbReference>
<organism evidence="3 4">
    <name type="scientific">Protopolystoma xenopodis</name>
    <dbReference type="NCBI Taxonomy" id="117903"/>
    <lineage>
        <taxon>Eukaryota</taxon>
        <taxon>Metazoa</taxon>
        <taxon>Spiralia</taxon>
        <taxon>Lophotrochozoa</taxon>
        <taxon>Platyhelminthes</taxon>
        <taxon>Monogenea</taxon>
        <taxon>Polyopisthocotylea</taxon>
        <taxon>Polystomatidea</taxon>
        <taxon>Polystomatidae</taxon>
        <taxon>Protopolystoma</taxon>
    </lineage>
</organism>
<dbReference type="GO" id="GO:0030286">
    <property type="term" value="C:dynein complex"/>
    <property type="evidence" value="ECO:0007669"/>
    <property type="project" value="InterPro"/>
</dbReference>
<dbReference type="PANTHER" id="PTHR22878">
    <property type="entry name" value="DYNEIN HEAVY CHAIN 6, AXONEMAL-LIKE-RELATED"/>
    <property type="match status" value="1"/>
</dbReference>
<feature type="domain" description="Dynein heavy chain AAA module D4" evidence="2">
    <location>
        <begin position="6"/>
        <end position="101"/>
    </location>
</feature>
<dbReference type="SUPFAM" id="SSF52540">
    <property type="entry name" value="P-loop containing nucleoside triphosphate hydrolases"/>
    <property type="match status" value="1"/>
</dbReference>
<evidence type="ECO:0000313" key="3">
    <source>
        <dbReference type="EMBL" id="VEL13185.1"/>
    </source>
</evidence>
<dbReference type="InterPro" id="IPR024317">
    <property type="entry name" value="Dynein_heavy_chain_D4_dom"/>
</dbReference>
<dbReference type="Gene3D" id="3.40.50.300">
    <property type="entry name" value="P-loop containing nucleotide triphosphate hydrolases"/>
    <property type="match status" value="1"/>
</dbReference>